<dbReference type="Pfam" id="PF09912">
    <property type="entry name" value="DUF2141"/>
    <property type="match status" value="1"/>
</dbReference>
<sequence>MKTLSIIAATLLMSFITNAQNKGDLIISFEDLENSKGEIYIALYEKDNFLRQPTKTNILEVKADNNQVTLNDVTYGEYAISVFQDLNGNKQFDMKDNQMPAEPWAMSGNVNPMQMPTWNDAKFTFDTASKTIPLKL</sequence>
<feature type="chain" id="PRO_5021033869" evidence="1">
    <location>
        <begin position="20"/>
        <end position="136"/>
    </location>
</feature>
<organism evidence="2 3">
    <name type="scientific">Mesohalobacter halotolerans</name>
    <dbReference type="NCBI Taxonomy" id="1883405"/>
    <lineage>
        <taxon>Bacteria</taxon>
        <taxon>Pseudomonadati</taxon>
        <taxon>Bacteroidota</taxon>
        <taxon>Flavobacteriia</taxon>
        <taxon>Flavobacteriales</taxon>
        <taxon>Flavobacteriaceae</taxon>
        <taxon>Mesohalobacter</taxon>
    </lineage>
</organism>
<dbReference type="EMBL" id="SWMU01000001">
    <property type="protein sequence ID" value="TKS57503.1"/>
    <property type="molecule type" value="Genomic_DNA"/>
</dbReference>
<accession>A0A4U5TTM6</accession>
<proteinExistence type="predicted"/>
<keyword evidence="3" id="KW-1185">Reference proteome</keyword>
<protein>
    <submittedName>
        <fullName evidence="2">DUF2141 domain-containing protein</fullName>
    </submittedName>
</protein>
<dbReference type="InterPro" id="IPR018673">
    <property type="entry name" value="DUF2141"/>
</dbReference>
<evidence type="ECO:0000313" key="2">
    <source>
        <dbReference type="EMBL" id="TKS57503.1"/>
    </source>
</evidence>
<evidence type="ECO:0000256" key="1">
    <source>
        <dbReference type="SAM" id="SignalP"/>
    </source>
</evidence>
<reference evidence="2 3" key="1">
    <citation type="submission" date="2019-04" db="EMBL/GenBank/DDBJ databases">
        <title>Psychroflexus halotolerans sp. nov., isolated from a marine solar saltern.</title>
        <authorList>
            <person name="Feng X."/>
        </authorList>
    </citation>
    <scope>NUCLEOTIDE SEQUENCE [LARGE SCALE GENOMIC DNA]</scope>
    <source>
        <strain evidence="2 3">WDS2C27</strain>
    </source>
</reference>
<dbReference type="AlphaFoldDB" id="A0A4U5TTM6"/>
<gene>
    <name evidence="2" type="ORF">FCN74_03545</name>
</gene>
<evidence type="ECO:0000313" key="3">
    <source>
        <dbReference type="Proteomes" id="UP000306552"/>
    </source>
</evidence>
<name>A0A4U5TTM6_9FLAO</name>
<keyword evidence="1" id="KW-0732">Signal</keyword>
<comment type="caution">
    <text evidence="2">The sequence shown here is derived from an EMBL/GenBank/DDBJ whole genome shotgun (WGS) entry which is preliminary data.</text>
</comment>
<dbReference type="OrthoDB" id="9788332at2"/>
<dbReference type="RefSeq" id="WP_138931204.1">
    <property type="nucleotide sequence ID" value="NZ_SWMU01000001.1"/>
</dbReference>
<feature type="signal peptide" evidence="1">
    <location>
        <begin position="1"/>
        <end position="19"/>
    </location>
</feature>
<dbReference type="Proteomes" id="UP000306552">
    <property type="component" value="Unassembled WGS sequence"/>
</dbReference>